<dbReference type="Gene3D" id="2.30.40.10">
    <property type="entry name" value="Urease, subunit C, domain 1"/>
    <property type="match status" value="1"/>
</dbReference>
<dbReference type="AlphaFoldDB" id="A0AAJ6QXR4"/>
<evidence type="ECO:0000256" key="8">
    <source>
        <dbReference type="ARBA" id="ARBA00039113"/>
    </source>
</evidence>
<keyword evidence="4" id="KW-0479">Metal-binding</keyword>
<evidence type="ECO:0000256" key="9">
    <source>
        <dbReference type="PIRSR" id="PIRSR611778-50"/>
    </source>
</evidence>
<dbReference type="PANTHER" id="PTHR11647">
    <property type="entry name" value="HYDRANTOINASE/DIHYDROPYRIMIDINASE FAMILY MEMBER"/>
    <property type="match status" value="1"/>
</dbReference>
<accession>A0AAJ6QXR4</accession>
<feature type="compositionally biased region" description="Low complexity" evidence="10">
    <location>
        <begin position="500"/>
        <end position="515"/>
    </location>
</feature>
<dbReference type="GO" id="GO:0046872">
    <property type="term" value="F:metal ion binding"/>
    <property type="evidence" value="ECO:0007669"/>
    <property type="project" value="UniProtKB-KW"/>
</dbReference>
<keyword evidence="6" id="KW-0862">Zinc</keyword>
<comment type="similarity">
    <text evidence="2">Belongs to the metallo-dependent hydrolases superfamily. Hydantoinase/dihydropyrimidinase family.</text>
</comment>
<evidence type="ECO:0000313" key="12">
    <source>
        <dbReference type="Proteomes" id="UP000694867"/>
    </source>
</evidence>
<evidence type="ECO:0000256" key="1">
    <source>
        <dbReference type="ARBA" id="ARBA00001947"/>
    </source>
</evidence>
<comment type="catalytic activity">
    <reaction evidence="7">
        <text>5,6-dihydrouracil + H2O = 3-(carbamoylamino)propanoate + H(+)</text>
        <dbReference type="Rhea" id="RHEA:16121"/>
        <dbReference type="ChEBI" id="CHEBI:11892"/>
        <dbReference type="ChEBI" id="CHEBI:15377"/>
        <dbReference type="ChEBI" id="CHEBI:15378"/>
        <dbReference type="ChEBI" id="CHEBI:15901"/>
        <dbReference type="EC" id="3.5.2.2"/>
    </reaction>
</comment>
<dbReference type="CDD" id="cd01314">
    <property type="entry name" value="D-HYD"/>
    <property type="match status" value="1"/>
</dbReference>
<dbReference type="Proteomes" id="UP000694867">
    <property type="component" value="Unplaced"/>
</dbReference>
<dbReference type="InterPro" id="IPR006680">
    <property type="entry name" value="Amidohydro-rel"/>
</dbReference>
<evidence type="ECO:0000313" key="13">
    <source>
        <dbReference type="RefSeq" id="XP_003747176.1"/>
    </source>
</evidence>
<dbReference type="Pfam" id="PF01979">
    <property type="entry name" value="Amidohydro_1"/>
    <property type="match status" value="1"/>
</dbReference>
<dbReference type="GO" id="GO:0004157">
    <property type="term" value="F:dihydropyrimidinase activity"/>
    <property type="evidence" value="ECO:0007669"/>
    <property type="project" value="UniProtKB-EC"/>
</dbReference>
<keyword evidence="12" id="KW-1185">Reference proteome</keyword>
<dbReference type="PANTHER" id="PTHR11647:SF1">
    <property type="entry name" value="COLLAPSIN RESPONSE MEDIATOR PROTEIN"/>
    <property type="match status" value="1"/>
</dbReference>
<dbReference type="SUPFAM" id="SSF51338">
    <property type="entry name" value="Composite domain of metallo-dependent hydrolases"/>
    <property type="match status" value="2"/>
</dbReference>
<dbReference type="InterPro" id="IPR032466">
    <property type="entry name" value="Metal_Hydrolase"/>
</dbReference>
<dbReference type="InterPro" id="IPR011778">
    <property type="entry name" value="Hydantoinase/dihydroPyrase"/>
</dbReference>
<evidence type="ECO:0000256" key="5">
    <source>
        <dbReference type="ARBA" id="ARBA00022801"/>
    </source>
</evidence>
<name>A0AAJ6QXR4_9ACAR</name>
<comment type="cofactor">
    <cofactor evidence="1">
        <name>Zn(2+)</name>
        <dbReference type="ChEBI" id="CHEBI:29105"/>
    </cofactor>
</comment>
<dbReference type="GO" id="GO:0005829">
    <property type="term" value="C:cytosol"/>
    <property type="evidence" value="ECO:0007669"/>
    <property type="project" value="TreeGrafter"/>
</dbReference>
<feature type="modified residue" description="N6-carboxylysine" evidence="9">
    <location>
        <position position="159"/>
    </location>
</feature>
<comment type="subunit">
    <text evidence="3">Homotetramer.</text>
</comment>
<organism evidence="12 13">
    <name type="scientific">Galendromus occidentalis</name>
    <name type="common">western predatory mite</name>
    <dbReference type="NCBI Taxonomy" id="34638"/>
    <lineage>
        <taxon>Eukaryota</taxon>
        <taxon>Metazoa</taxon>
        <taxon>Ecdysozoa</taxon>
        <taxon>Arthropoda</taxon>
        <taxon>Chelicerata</taxon>
        <taxon>Arachnida</taxon>
        <taxon>Acari</taxon>
        <taxon>Parasitiformes</taxon>
        <taxon>Mesostigmata</taxon>
        <taxon>Gamasina</taxon>
        <taxon>Phytoseioidea</taxon>
        <taxon>Phytoseiidae</taxon>
        <taxon>Typhlodrominae</taxon>
        <taxon>Galendromus</taxon>
    </lineage>
</organism>
<dbReference type="InterPro" id="IPR011059">
    <property type="entry name" value="Metal-dep_hydrolase_composite"/>
</dbReference>
<reference evidence="13" key="1">
    <citation type="submission" date="2025-08" db="UniProtKB">
        <authorList>
            <consortium name="RefSeq"/>
        </authorList>
    </citation>
    <scope>IDENTIFICATION</scope>
</reference>
<gene>
    <name evidence="13" type="primary">LOC100903763</name>
</gene>
<dbReference type="SUPFAM" id="SSF51556">
    <property type="entry name" value="Metallo-dependent hydrolases"/>
    <property type="match status" value="1"/>
</dbReference>
<evidence type="ECO:0000256" key="4">
    <source>
        <dbReference type="ARBA" id="ARBA00022723"/>
    </source>
</evidence>
<feature type="domain" description="Amidohydrolase-related" evidence="11">
    <location>
        <begin position="60"/>
        <end position="444"/>
    </location>
</feature>
<dbReference type="GO" id="GO:0006208">
    <property type="term" value="P:pyrimidine nucleobase catabolic process"/>
    <property type="evidence" value="ECO:0007669"/>
    <property type="project" value="TreeGrafter"/>
</dbReference>
<keyword evidence="5" id="KW-0378">Hydrolase</keyword>
<dbReference type="InterPro" id="IPR050378">
    <property type="entry name" value="Metallo-dep_Hydrolases_sf"/>
</dbReference>
<proteinExistence type="inferred from homology"/>
<dbReference type="Gene3D" id="3.20.20.140">
    <property type="entry name" value="Metal-dependent hydrolases"/>
    <property type="match status" value="1"/>
</dbReference>
<feature type="region of interest" description="Disordered" evidence="10">
    <location>
        <begin position="486"/>
        <end position="592"/>
    </location>
</feature>
<feature type="compositionally biased region" description="Polar residues" evidence="10">
    <location>
        <begin position="552"/>
        <end position="565"/>
    </location>
</feature>
<dbReference type="KEGG" id="goe:100903763"/>
<evidence type="ECO:0000256" key="7">
    <source>
        <dbReference type="ARBA" id="ARBA00036696"/>
    </source>
</evidence>
<dbReference type="RefSeq" id="XP_003747176.1">
    <property type="nucleotide sequence ID" value="XM_003747128.2"/>
</dbReference>
<dbReference type="NCBIfam" id="TIGR02033">
    <property type="entry name" value="D-hydantoinase"/>
    <property type="match status" value="1"/>
</dbReference>
<protein>
    <recommendedName>
        <fullName evidence="8">dihydropyrimidinase</fullName>
        <ecNumber evidence="8">3.5.2.2</ecNumber>
    </recommendedName>
</protein>
<dbReference type="EC" id="3.5.2.2" evidence="8"/>
<comment type="PTM">
    <text evidence="9">Carbamylation allows a single lysine to coordinate two divalent metal cations.</text>
</comment>
<evidence type="ECO:0000256" key="10">
    <source>
        <dbReference type="SAM" id="MobiDB-lite"/>
    </source>
</evidence>
<evidence type="ECO:0000259" key="11">
    <source>
        <dbReference type="Pfam" id="PF01979"/>
    </source>
</evidence>
<evidence type="ECO:0000256" key="2">
    <source>
        <dbReference type="ARBA" id="ARBA00008829"/>
    </source>
</evidence>
<sequence length="592" mass="64327">MAPSRLGHVKLLIKNAKIVNDDAITEGEIFIEDGIIRQVGKDILAPGGCETIDAKGLLCLPGGVDPHTHMEFYFMGCRTADDFYTGTKAALAGGTTTILDFVSKREPGMTLTEAFDDYTARAKDKACCDYGFHVVLNEMNEQVEDEMEELTKKGVNSFKMFMAYKDSLQLSDAELIRGMKKCAQIGAIAQVHAENGDVIQENQKRLLEEGVTAPEGHLASRHEEIEAEATNRACVLAHQVNCPLYVVHVMSKSAADVISARRNKGQVVWGETLGATIGIDGAEQRHSCFRHAAAHVMSPPIRDDPTTRDYIVNMVASGALTCLGSDHCTFEAPKKALGDKDFTKIPNGCNGVEERMCTLWEMGVNRGRIDACQFVAATSTNAAKIFNLYPRKGRIAVGSDADIVIWDPQLVRKFTPASHHSAADFNVYEKLVCRGAPRFVVARGRVVVNEGDLHVGQGWGRLLPMPTNGQHAFARIRVRDNLPPAPTEEEVIETPPPPRASVTASPAPSAVDSVDGGSVCSGVATPEHRRPSRDIFPAQPKEFHSRPLTKGGSRNLQDSSFSLSGAQIDDTRNAKSSVRVHNPPGGRSHGIW</sequence>
<evidence type="ECO:0000256" key="3">
    <source>
        <dbReference type="ARBA" id="ARBA00011881"/>
    </source>
</evidence>
<dbReference type="GeneID" id="100903763"/>
<dbReference type="CTD" id="40675"/>
<evidence type="ECO:0000256" key="6">
    <source>
        <dbReference type="ARBA" id="ARBA00022833"/>
    </source>
</evidence>
<dbReference type="FunFam" id="3.20.20.140:FF:000001">
    <property type="entry name" value="Dihydropyrimidinase like 3"/>
    <property type="match status" value="1"/>
</dbReference>